<dbReference type="SMART" id="SM00453">
    <property type="entry name" value="WSN"/>
    <property type="match status" value="1"/>
</dbReference>
<dbReference type="PANTHER" id="PTHR32525:SF3">
    <property type="entry name" value="DOMAIN OF UNKNOWN FUNCTION WSN DOMAIN-CONTAINING PROTEIN-RELATED"/>
    <property type="match status" value="1"/>
</dbReference>
<gene>
    <name evidence="5" type="ORF">CRE_24443</name>
</gene>
<evidence type="ECO:0000256" key="3">
    <source>
        <dbReference type="SAM" id="SignalP"/>
    </source>
</evidence>
<dbReference type="Proteomes" id="UP000008281">
    <property type="component" value="Unassembled WGS sequence"/>
</dbReference>
<keyword evidence="3" id="KW-0732">Signal</keyword>
<dbReference type="OMA" id="SEEMNDF"/>
<name>E3MG22_CAERE</name>
<evidence type="ECO:0000259" key="4">
    <source>
        <dbReference type="SMART" id="SM00453"/>
    </source>
</evidence>
<dbReference type="InParanoid" id="E3MG22"/>
<keyword evidence="2" id="KW-1133">Transmembrane helix</keyword>
<keyword evidence="2" id="KW-0812">Transmembrane</keyword>
<feature type="region of interest" description="Disordered" evidence="1">
    <location>
        <begin position="905"/>
        <end position="981"/>
    </location>
</feature>
<dbReference type="Pfam" id="PF02206">
    <property type="entry name" value="WSN"/>
    <property type="match status" value="1"/>
</dbReference>
<evidence type="ECO:0000313" key="6">
    <source>
        <dbReference type="Proteomes" id="UP000008281"/>
    </source>
</evidence>
<accession>E3MG22</accession>
<sequence length="1086" mass="121040">MKYKAVVKLLIVFIWFFNKQVLCDGFPGEPAELSNFTLRLRRDSSGDRLTDYIDNMKRLARISNGISLESGLLDGSAPSDSVISELLRCNSLSSNTLANMDFTGVTNVLAEFEKSSTSLVSTKEVLDIENRLVLLENIRKSEEMNDFPSLPGKIEYRALLDEVFKLESKKNNITNFKQPVNRLKEDFVDFETWSTSISAEKAADARSTLGSIIVHMKQVETASNSFDAVRDVWNNATSLRNHSRFLKVRLWQSSFFSTLVLHTEAEFRGNLTVSVSYEEKGLTTNLNYEESFRSKLNSAKDAFLNIQKLIDSLDTQITQLLSYTNGFPAGNNDLKSLKDDTMNDWILKRVSDESNVLESLKVAFTSFDGLINGLTAVEKSLEPLKEQPSQTSVRFILKEQSVIVDSVLDSKKIESAIELFKQCESTRQKSGADIAQELGGLSHLVDEINEKIEKLGSLDYTDHLKDLSSLKAIVNTAANQGETDVQFVERISKTMVANQKFQEVKKALNKFQMDISVLETLAVDIPPLVTTVIQNFKKVDVYLGQVNNTLFTSFYDCVKKVEEGGGAGVKRAIENLAVIRKIGKSNELKEIESVVGVIQESQGGLKNVLNLAEDFKKLDSLEVLALKESMTDSQQVSSKLGMAVQGLSAIKALQDFRETLNPLFTNIPVIESEAKASGLNQEHLQNILKLKNLNESLSATFSSVDEFLKTLSAFEGFRKKRNTRTFKENQKILEAAAQIPDVLDDVKSMKEAIGELNQILKQKKFNNEEKTLEALESMELKFSKFGFQSASSSLEALDTFFVDLKGKIMVTLAPALPPTSPDPSFVSDPVPQVELTTSNMVPTESTPLYKQGLFIVICAVVFIGASIVSAIIFCYCRNKDKNLPTPSSSSTNMTTTSSTVHEILPKQNGKPLPLPNQLSKADSNSSDESGADQKNEAPPKKKGSSKQETEKAKDDVAKKNKTSTSSASVDSKVSTMETKKTPRNNKIVQIDQVLMKKPSGVDLNLVDQKKKSKNKLIAYKTQFNFSVPLVLGWVSKTVDYINGRLFANKRRCFPKQYIKEKLEILNKIWKTDFDVIRLGANKMDRM</sequence>
<feature type="compositionally biased region" description="Low complexity" evidence="1">
    <location>
        <begin position="962"/>
        <end position="975"/>
    </location>
</feature>
<evidence type="ECO:0000313" key="5">
    <source>
        <dbReference type="EMBL" id="EFP01245.1"/>
    </source>
</evidence>
<dbReference type="eggNOG" id="ENOG502QQEE">
    <property type="taxonomic scope" value="Eukaryota"/>
</dbReference>
<feature type="signal peptide" evidence="3">
    <location>
        <begin position="1"/>
        <end position="23"/>
    </location>
</feature>
<feature type="domain" description="Domain of unknown function WSN" evidence="4">
    <location>
        <begin position="47"/>
        <end position="115"/>
    </location>
</feature>
<feature type="compositionally biased region" description="Basic and acidic residues" evidence="1">
    <location>
        <begin position="931"/>
        <end position="958"/>
    </location>
</feature>
<dbReference type="PANTHER" id="PTHR32525">
    <property type="entry name" value="PROTEIN-TYROSINE-PHOSPHATASE"/>
    <property type="match status" value="1"/>
</dbReference>
<organism evidence="6">
    <name type="scientific">Caenorhabditis remanei</name>
    <name type="common">Caenorhabditis vulgaris</name>
    <dbReference type="NCBI Taxonomy" id="31234"/>
    <lineage>
        <taxon>Eukaryota</taxon>
        <taxon>Metazoa</taxon>
        <taxon>Ecdysozoa</taxon>
        <taxon>Nematoda</taxon>
        <taxon>Chromadorea</taxon>
        <taxon>Rhabditida</taxon>
        <taxon>Rhabditina</taxon>
        <taxon>Rhabditomorpha</taxon>
        <taxon>Rhabditoidea</taxon>
        <taxon>Rhabditidae</taxon>
        <taxon>Peloderinae</taxon>
        <taxon>Caenorhabditis</taxon>
    </lineage>
</organism>
<feature type="transmembrane region" description="Helical" evidence="2">
    <location>
        <begin position="852"/>
        <end position="876"/>
    </location>
</feature>
<evidence type="ECO:0000256" key="2">
    <source>
        <dbReference type="SAM" id="Phobius"/>
    </source>
</evidence>
<keyword evidence="6" id="KW-1185">Reference proteome</keyword>
<evidence type="ECO:0000256" key="1">
    <source>
        <dbReference type="SAM" id="MobiDB-lite"/>
    </source>
</evidence>
<feature type="compositionally biased region" description="Polar residues" evidence="1">
    <location>
        <begin position="916"/>
        <end position="928"/>
    </location>
</feature>
<dbReference type="HOGENOM" id="CLU_003777_0_0_1"/>
<dbReference type="EMBL" id="DS268442">
    <property type="protein sequence ID" value="EFP01245.1"/>
    <property type="molecule type" value="Genomic_DNA"/>
</dbReference>
<dbReference type="OrthoDB" id="5840721at2759"/>
<dbReference type="InterPro" id="IPR003125">
    <property type="entry name" value="WSN"/>
</dbReference>
<dbReference type="STRING" id="31234.E3MG22"/>
<protein>
    <recommendedName>
        <fullName evidence="4">Domain of unknown function WSN domain-containing protein</fullName>
    </recommendedName>
</protein>
<keyword evidence="2" id="KW-0472">Membrane</keyword>
<feature type="chain" id="PRO_5003177037" description="Domain of unknown function WSN domain-containing protein" evidence="3">
    <location>
        <begin position="24"/>
        <end position="1086"/>
    </location>
</feature>
<dbReference type="AlphaFoldDB" id="E3MG22"/>
<reference evidence="5" key="1">
    <citation type="submission" date="2007-07" db="EMBL/GenBank/DDBJ databases">
        <title>PCAP assembly of the Caenorhabditis remanei genome.</title>
        <authorList>
            <consortium name="The Caenorhabditis remanei Sequencing Consortium"/>
            <person name="Wilson R.K."/>
        </authorList>
    </citation>
    <scope>NUCLEOTIDE SEQUENCE [LARGE SCALE GENOMIC DNA]</scope>
    <source>
        <strain evidence="5">PB4641</strain>
    </source>
</reference>
<proteinExistence type="predicted"/>